<evidence type="ECO:0000256" key="2">
    <source>
        <dbReference type="ARBA" id="ARBA00093774"/>
    </source>
</evidence>
<comment type="similarity">
    <text evidence="2">Belongs to the MTB12 family.</text>
</comment>
<sequence length="172" mass="17578">MTVRYGRGAALAAVLALGPGLTACGGSGGSDGSSSTPTTHRPSASASATATAPADPAAAERQIKANWKKFFDPNVPLDQKAALLENGSVMQKVLERFNGDRRGGQVRAEVSKVAFTSATTADVTYSLALKGATMLPDAKGASVEEDGVWKVSVRTFCALVRLSGNHSPGPGC</sequence>
<dbReference type="Pfam" id="PF26580">
    <property type="entry name" value="Mtb12_C"/>
    <property type="match status" value="1"/>
</dbReference>
<reference evidence="6" key="1">
    <citation type="submission" date="2024-06" db="EMBL/GenBank/DDBJ databases">
        <title>Streptomyces sp. strain HUAS MG91 genome sequences.</title>
        <authorList>
            <person name="Mo P."/>
        </authorList>
    </citation>
    <scope>NUCLEOTIDE SEQUENCE</scope>
    <source>
        <strain evidence="6">HUAS MG91</strain>
    </source>
</reference>
<dbReference type="InterPro" id="IPR058644">
    <property type="entry name" value="Mtb12-like_C"/>
</dbReference>
<protein>
    <recommendedName>
        <fullName evidence="5">Low molecular weight antigen MTB12-like C-terminal domain-containing protein</fullName>
    </recommendedName>
</protein>
<accession>A0AAU8IQ33</accession>
<dbReference type="AlphaFoldDB" id="A0AAU8IQ33"/>
<feature type="region of interest" description="Disordered" evidence="3">
    <location>
        <begin position="25"/>
        <end position="58"/>
    </location>
</feature>
<evidence type="ECO:0000313" key="6">
    <source>
        <dbReference type="EMBL" id="XCJ70014.1"/>
    </source>
</evidence>
<evidence type="ECO:0000256" key="3">
    <source>
        <dbReference type="SAM" id="MobiDB-lite"/>
    </source>
</evidence>
<dbReference type="RefSeq" id="WP_353941674.1">
    <property type="nucleotide sequence ID" value="NZ_CP159534.1"/>
</dbReference>
<name>A0AAU8IQ33_9ACTN</name>
<evidence type="ECO:0000256" key="1">
    <source>
        <dbReference type="ARBA" id="ARBA00022729"/>
    </source>
</evidence>
<proteinExistence type="inferred from homology"/>
<evidence type="ECO:0000259" key="5">
    <source>
        <dbReference type="Pfam" id="PF26580"/>
    </source>
</evidence>
<keyword evidence="1 4" id="KW-0732">Signal</keyword>
<feature type="compositionally biased region" description="Low complexity" evidence="3">
    <location>
        <begin position="32"/>
        <end position="58"/>
    </location>
</feature>
<dbReference type="KEGG" id="stac:ABII15_08550"/>
<dbReference type="EMBL" id="CP159534">
    <property type="protein sequence ID" value="XCJ70014.1"/>
    <property type="molecule type" value="Genomic_DNA"/>
</dbReference>
<dbReference type="PROSITE" id="PS51257">
    <property type="entry name" value="PROKAR_LIPOPROTEIN"/>
    <property type="match status" value="1"/>
</dbReference>
<feature type="domain" description="Low molecular weight antigen MTB12-like C-terminal" evidence="5">
    <location>
        <begin position="56"/>
        <end position="167"/>
    </location>
</feature>
<feature type="chain" id="PRO_5043325067" description="Low molecular weight antigen MTB12-like C-terminal domain-containing protein" evidence="4">
    <location>
        <begin position="24"/>
        <end position="172"/>
    </location>
</feature>
<gene>
    <name evidence="6" type="ORF">ABII15_08550</name>
</gene>
<organism evidence="6">
    <name type="scientific">Streptomyces tabacisoli</name>
    <dbReference type="NCBI Taxonomy" id="3156398"/>
    <lineage>
        <taxon>Bacteria</taxon>
        <taxon>Bacillati</taxon>
        <taxon>Actinomycetota</taxon>
        <taxon>Actinomycetes</taxon>
        <taxon>Kitasatosporales</taxon>
        <taxon>Streptomycetaceae</taxon>
        <taxon>Streptomyces</taxon>
    </lineage>
</organism>
<feature type="signal peptide" evidence="4">
    <location>
        <begin position="1"/>
        <end position="23"/>
    </location>
</feature>
<evidence type="ECO:0000256" key="4">
    <source>
        <dbReference type="SAM" id="SignalP"/>
    </source>
</evidence>